<reference evidence="2" key="1">
    <citation type="submission" date="2022-08" db="UniProtKB">
        <authorList>
            <consortium name="EnsemblMetazoa"/>
        </authorList>
    </citation>
    <scope>IDENTIFICATION</scope>
    <source>
        <strain evidence="2">05x7-T-G4-1.051#20</strain>
    </source>
</reference>
<feature type="compositionally biased region" description="Polar residues" evidence="1">
    <location>
        <begin position="624"/>
        <end position="638"/>
    </location>
</feature>
<sequence length="690" mass="78682">MDSNPNVLEKDCPEELAETAKETLQSFARNPRPWSECGHLIERSEKLRVKEEKRVTQAGLPLLSQSQRPLSEYDELSRRKQMQVQKELRRVKPKEMPQTDYECIYKLVHMVEQEQRDIEVSKLPNLSTPFTGLSKKPRRYESIGWDRKAVNYFSRKIDCKSRTEKCTNGEVKLDKMFKNVFIEIVIVGSFTDDDLHLLTKSAEKKRMPKGKHIWKVKPLVCFANDFFSESNIKKSDLDRENTCHKILIKSDTFCDKIDKTDDSIIIVERNKEQIKETITSCLEEPLHLLLQGLLKVLETKGSSKLASGLYAEIEAIQKQLESCTIKDSDVSHVLRSADASSIVPDNIIDFLFRNPGVHSFGIWWNSSFKVFVNETDVKRLRDDLTKMNPSFFTKYKMEIETGKLKDKLLHLMQGDEIQAKIPNEQKFHAGTLGGIVTKADDEKKKYALTCHHLFPEVGERAYTEKFEDIGACLYTTREKSCDFAAIEIDKSFSEKCNETFQNEDRKITNARLFSESVTNVGIVHKIGAATDVTKGRIISSEYYDKLFDDKNRGHVFLVKGIQGNFSEEGDSGSLVFTRSKDAQQTCVYVLGMVYGNKVTVYDDDDDNDDDAGEQKYKNEDDNESLNASPSSESDNAASNVKEGENISSCYRIHTALELFKENHGEEVKFKDDLSLSSPSTSPEMSSESDN</sequence>
<feature type="compositionally biased region" description="Low complexity" evidence="1">
    <location>
        <begin position="674"/>
        <end position="690"/>
    </location>
</feature>
<dbReference type="AlphaFoldDB" id="A0A8W8P102"/>
<evidence type="ECO:0000313" key="3">
    <source>
        <dbReference type="Proteomes" id="UP000005408"/>
    </source>
</evidence>
<protein>
    <submittedName>
        <fullName evidence="2">Uncharacterized protein</fullName>
    </submittedName>
</protein>
<accession>A0A8W8P102</accession>
<evidence type="ECO:0000313" key="2">
    <source>
        <dbReference type="EnsemblMetazoa" id="G8909.1:cds"/>
    </source>
</evidence>
<feature type="region of interest" description="Disordered" evidence="1">
    <location>
        <begin position="669"/>
        <end position="690"/>
    </location>
</feature>
<dbReference type="EnsemblMetazoa" id="G8909.1">
    <property type="protein sequence ID" value="G8909.1:cds"/>
    <property type="gene ID" value="G8909"/>
</dbReference>
<name>A0A8W8P102_MAGGI</name>
<dbReference type="Proteomes" id="UP000005408">
    <property type="component" value="Unassembled WGS sequence"/>
</dbReference>
<evidence type="ECO:0000256" key="1">
    <source>
        <dbReference type="SAM" id="MobiDB-lite"/>
    </source>
</evidence>
<feature type="region of interest" description="Disordered" evidence="1">
    <location>
        <begin position="600"/>
        <end position="643"/>
    </location>
</feature>
<keyword evidence="3" id="KW-1185">Reference proteome</keyword>
<proteinExistence type="predicted"/>
<feature type="compositionally biased region" description="Acidic residues" evidence="1">
    <location>
        <begin position="601"/>
        <end position="611"/>
    </location>
</feature>
<organism evidence="2 3">
    <name type="scientific">Magallana gigas</name>
    <name type="common">Pacific oyster</name>
    <name type="synonym">Crassostrea gigas</name>
    <dbReference type="NCBI Taxonomy" id="29159"/>
    <lineage>
        <taxon>Eukaryota</taxon>
        <taxon>Metazoa</taxon>
        <taxon>Spiralia</taxon>
        <taxon>Lophotrochozoa</taxon>
        <taxon>Mollusca</taxon>
        <taxon>Bivalvia</taxon>
        <taxon>Autobranchia</taxon>
        <taxon>Pteriomorphia</taxon>
        <taxon>Ostreida</taxon>
        <taxon>Ostreoidea</taxon>
        <taxon>Ostreidae</taxon>
        <taxon>Magallana</taxon>
    </lineage>
</organism>